<proteinExistence type="predicted"/>
<evidence type="ECO:0000313" key="1">
    <source>
        <dbReference type="EMBL" id="KAJ1676324.1"/>
    </source>
</evidence>
<dbReference type="Proteomes" id="UP001145114">
    <property type="component" value="Unassembled WGS sequence"/>
</dbReference>
<protein>
    <submittedName>
        <fullName evidence="1">Signal peptidase complex catalytic subunit</fullName>
        <ecNumber evidence="1">3.4.21.89</ecNumber>
    </submittedName>
</protein>
<keyword evidence="2" id="KW-1185">Reference proteome</keyword>
<sequence length="123" mass="13882">MEPAFYRGDILLLHNGYSPVEVGEVTVYKLKDKEVPIVHRVMKVHTNTTTNKQYLLTKGDNNVSDDRGLYNKGQLWIDRDDILGRVRGHIPYAGMATIMMNDYPKLKFVVLGGLCLMSLIGGE</sequence>
<keyword evidence="1" id="KW-0378">Hydrolase</keyword>
<comment type="caution">
    <text evidence="1">The sequence shown here is derived from an EMBL/GenBank/DDBJ whole genome shotgun (WGS) entry which is preliminary data.</text>
</comment>
<dbReference type="EMBL" id="JAMZIH010004318">
    <property type="protein sequence ID" value="KAJ1676324.1"/>
    <property type="molecule type" value="Genomic_DNA"/>
</dbReference>
<gene>
    <name evidence="1" type="primary">SEC11</name>
    <name evidence="1" type="ORF">EV182_008422</name>
</gene>
<dbReference type="EC" id="3.4.21.89" evidence="1"/>
<reference evidence="1" key="1">
    <citation type="submission" date="2022-06" db="EMBL/GenBank/DDBJ databases">
        <title>Phylogenomic reconstructions and comparative analyses of Kickxellomycotina fungi.</title>
        <authorList>
            <person name="Reynolds N.K."/>
            <person name="Stajich J.E."/>
            <person name="Barry K."/>
            <person name="Grigoriev I.V."/>
            <person name="Crous P."/>
            <person name="Smith M.E."/>
        </authorList>
    </citation>
    <scope>NUCLEOTIDE SEQUENCE</scope>
    <source>
        <strain evidence="1">RSA 2271</strain>
    </source>
</reference>
<name>A0ACC1HPN7_9FUNG</name>
<accession>A0ACC1HPN7</accession>
<organism evidence="1 2">
    <name type="scientific">Spiromyces aspiralis</name>
    <dbReference type="NCBI Taxonomy" id="68401"/>
    <lineage>
        <taxon>Eukaryota</taxon>
        <taxon>Fungi</taxon>
        <taxon>Fungi incertae sedis</taxon>
        <taxon>Zoopagomycota</taxon>
        <taxon>Kickxellomycotina</taxon>
        <taxon>Kickxellomycetes</taxon>
        <taxon>Kickxellales</taxon>
        <taxon>Kickxellaceae</taxon>
        <taxon>Spiromyces</taxon>
    </lineage>
</organism>
<evidence type="ECO:0000313" key="2">
    <source>
        <dbReference type="Proteomes" id="UP001145114"/>
    </source>
</evidence>